<dbReference type="EMBL" id="QJKJ01006173">
    <property type="protein sequence ID" value="RDX87610.1"/>
    <property type="molecule type" value="Genomic_DNA"/>
</dbReference>
<reference evidence="1" key="1">
    <citation type="submission" date="2018-05" db="EMBL/GenBank/DDBJ databases">
        <title>Draft genome of Mucuna pruriens seed.</title>
        <authorList>
            <person name="Nnadi N.E."/>
            <person name="Vos R."/>
            <person name="Hasami M.H."/>
            <person name="Devisetty U.K."/>
            <person name="Aguiy J.C."/>
        </authorList>
    </citation>
    <scope>NUCLEOTIDE SEQUENCE [LARGE SCALE GENOMIC DNA]</scope>
    <source>
        <strain evidence="1">JCA_2017</strain>
    </source>
</reference>
<organism evidence="1 2">
    <name type="scientific">Mucuna pruriens</name>
    <name type="common">Velvet bean</name>
    <name type="synonym">Dolichos pruriens</name>
    <dbReference type="NCBI Taxonomy" id="157652"/>
    <lineage>
        <taxon>Eukaryota</taxon>
        <taxon>Viridiplantae</taxon>
        <taxon>Streptophyta</taxon>
        <taxon>Embryophyta</taxon>
        <taxon>Tracheophyta</taxon>
        <taxon>Spermatophyta</taxon>
        <taxon>Magnoliopsida</taxon>
        <taxon>eudicotyledons</taxon>
        <taxon>Gunneridae</taxon>
        <taxon>Pentapetalae</taxon>
        <taxon>rosids</taxon>
        <taxon>fabids</taxon>
        <taxon>Fabales</taxon>
        <taxon>Fabaceae</taxon>
        <taxon>Papilionoideae</taxon>
        <taxon>50 kb inversion clade</taxon>
        <taxon>NPAAA clade</taxon>
        <taxon>indigoferoid/millettioid clade</taxon>
        <taxon>Phaseoleae</taxon>
        <taxon>Mucuna</taxon>
    </lineage>
</organism>
<proteinExistence type="predicted"/>
<comment type="caution">
    <text evidence="1">The sequence shown here is derived from an EMBL/GenBank/DDBJ whole genome shotgun (WGS) entry which is preliminary data.</text>
</comment>
<accession>A0A371GAM6</accession>
<sequence>MVGAVPSSLHQRVKFITDHQLVSVIGEKELVISTPSLELAKTPRPGSENHVPPSTAEDMAFQVMIKEGYQPSKGTNNEPSLSDNIIRMCEDPSRTDEPVENEGMEAEALVEMERQIKWEKPKFQPLAEELESINLGTEMEKREVQIGKQMPPDLRMKLVELLKEFVDVFPWSYQDMLSLDHEIVEHKLPLLPNSVPVRQQLRRMKADIALKIKEEVEK</sequence>
<dbReference type="Proteomes" id="UP000257109">
    <property type="component" value="Unassembled WGS sequence"/>
</dbReference>
<gene>
    <name evidence="1" type="ORF">CR513_30895</name>
</gene>
<dbReference type="AlphaFoldDB" id="A0A371GAM6"/>
<name>A0A371GAM6_MUCPR</name>
<evidence type="ECO:0000313" key="1">
    <source>
        <dbReference type="EMBL" id="RDX87610.1"/>
    </source>
</evidence>
<feature type="non-terminal residue" evidence="1">
    <location>
        <position position="1"/>
    </location>
</feature>
<protein>
    <submittedName>
        <fullName evidence="1">Uncharacterized protein</fullName>
    </submittedName>
</protein>
<dbReference type="OrthoDB" id="29523at2759"/>
<keyword evidence="2" id="KW-1185">Reference proteome</keyword>
<evidence type="ECO:0000313" key="2">
    <source>
        <dbReference type="Proteomes" id="UP000257109"/>
    </source>
</evidence>